<dbReference type="PROSITE" id="PS50835">
    <property type="entry name" value="IG_LIKE"/>
    <property type="match status" value="11"/>
</dbReference>
<feature type="domain" description="Ig-like" evidence="9">
    <location>
        <begin position="2100"/>
        <end position="2188"/>
    </location>
</feature>
<dbReference type="STRING" id="48698.ENSPFOP00000003877"/>
<dbReference type="InterPro" id="IPR050467">
    <property type="entry name" value="LRFN"/>
</dbReference>
<dbReference type="InterPro" id="IPR003599">
    <property type="entry name" value="Ig_sub"/>
</dbReference>
<feature type="domain" description="Ig-like" evidence="9">
    <location>
        <begin position="1605"/>
        <end position="1699"/>
    </location>
</feature>
<dbReference type="eggNOG" id="KOG0619">
    <property type="taxonomic scope" value="Eukaryota"/>
</dbReference>
<evidence type="ECO:0000259" key="9">
    <source>
        <dbReference type="PROSITE" id="PS50835"/>
    </source>
</evidence>
<dbReference type="Gene3D" id="3.80.10.10">
    <property type="entry name" value="Ribonuclease Inhibitor"/>
    <property type="match status" value="2"/>
</dbReference>
<organism evidence="10 11">
    <name type="scientific">Poecilia formosa</name>
    <name type="common">Amazon molly</name>
    <name type="synonym">Limia formosa</name>
    <dbReference type="NCBI Taxonomy" id="48698"/>
    <lineage>
        <taxon>Eukaryota</taxon>
        <taxon>Metazoa</taxon>
        <taxon>Chordata</taxon>
        <taxon>Craniata</taxon>
        <taxon>Vertebrata</taxon>
        <taxon>Euteleostomi</taxon>
        <taxon>Actinopterygii</taxon>
        <taxon>Neopterygii</taxon>
        <taxon>Teleostei</taxon>
        <taxon>Neoteleostei</taxon>
        <taxon>Acanthomorphata</taxon>
        <taxon>Ovalentaria</taxon>
        <taxon>Atherinomorphae</taxon>
        <taxon>Cyprinodontiformes</taxon>
        <taxon>Poeciliidae</taxon>
        <taxon>Poeciliinae</taxon>
        <taxon>Poecilia</taxon>
    </lineage>
</organism>
<feature type="compositionally biased region" description="Basic and acidic residues" evidence="7">
    <location>
        <begin position="1076"/>
        <end position="1093"/>
    </location>
</feature>
<keyword evidence="3" id="KW-0677">Repeat</keyword>
<dbReference type="SMART" id="SM00369">
    <property type="entry name" value="LRR_TYP"/>
    <property type="match status" value="5"/>
</dbReference>
<feature type="chain" id="PRO_5001832739" evidence="8">
    <location>
        <begin position="34"/>
        <end position="2582"/>
    </location>
</feature>
<protein>
    <submittedName>
        <fullName evidence="10">Si:ch211-159i8.4</fullName>
    </submittedName>
</protein>
<dbReference type="CDD" id="cd00096">
    <property type="entry name" value="Ig"/>
    <property type="match status" value="5"/>
</dbReference>
<evidence type="ECO:0000313" key="11">
    <source>
        <dbReference type="Proteomes" id="UP000028760"/>
    </source>
</evidence>
<evidence type="ECO:0000256" key="4">
    <source>
        <dbReference type="ARBA" id="ARBA00023157"/>
    </source>
</evidence>
<feature type="compositionally biased region" description="Basic residues" evidence="7">
    <location>
        <begin position="907"/>
        <end position="924"/>
    </location>
</feature>
<evidence type="ECO:0000256" key="7">
    <source>
        <dbReference type="SAM" id="MobiDB-lite"/>
    </source>
</evidence>
<dbReference type="PANTHER" id="PTHR45842">
    <property type="entry name" value="SYNAPTIC ADHESION-LIKE MOLECULE SALM"/>
    <property type="match status" value="1"/>
</dbReference>
<feature type="domain" description="Ig-like" evidence="9">
    <location>
        <begin position="1997"/>
        <end position="2092"/>
    </location>
</feature>
<dbReference type="FunFam" id="2.60.40.10:FF:000032">
    <property type="entry name" value="palladin isoform X1"/>
    <property type="match status" value="1"/>
</dbReference>
<feature type="domain" description="Ig-like" evidence="9">
    <location>
        <begin position="1803"/>
        <end position="1894"/>
    </location>
</feature>
<evidence type="ECO:0000313" key="10">
    <source>
        <dbReference type="Ensembl" id="ENSPFOP00000003877.1"/>
    </source>
</evidence>
<feature type="domain" description="Ig-like" evidence="9">
    <location>
        <begin position="1703"/>
        <end position="1793"/>
    </location>
</feature>
<feature type="region of interest" description="Disordered" evidence="7">
    <location>
        <begin position="1065"/>
        <end position="1137"/>
    </location>
</feature>
<keyword evidence="6" id="KW-0393">Immunoglobulin domain</keyword>
<dbReference type="SMART" id="SM00409">
    <property type="entry name" value="IG"/>
    <property type="match status" value="12"/>
</dbReference>
<dbReference type="InterPro" id="IPR013106">
    <property type="entry name" value="Ig_V-set"/>
</dbReference>
<feature type="domain" description="Ig-like" evidence="9">
    <location>
        <begin position="505"/>
        <end position="580"/>
    </location>
</feature>
<dbReference type="InterPro" id="IPR003591">
    <property type="entry name" value="Leu-rich_rpt_typical-subtyp"/>
</dbReference>
<dbReference type="InterPro" id="IPR036179">
    <property type="entry name" value="Ig-like_dom_sf"/>
</dbReference>
<dbReference type="EMBL" id="AYCK01012499">
    <property type="status" value="NOT_ANNOTATED_CDS"/>
    <property type="molecule type" value="Genomic_DNA"/>
</dbReference>
<dbReference type="FunFam" id="2.60.40.10:FF:001402">
    <property type="entry name" value="Matrix remodeling associated 5"/>
    <property type="match status" value="1"/>
</dbReference>
<dbReference type="InterPro" id="IPR007110">
    <property type="entry name" value="Ig-like_dom"/>
</dbReference>
<keyword evidence="11" id="KW-1185">Reference proteome</keyword>
<feature type="region of interest" description="Disordered" evidence="7">
    <location>
        <begin position="907"/>
        <end position="938"/>
    </location>
</feature>
<dbReference type="Pfam" id="PF07679">
    <property type="entry name" value="I-set"/>
    <property type="match status" value="7"/>
</dbReference>
<dbReference type="PANTHER" id="PTHR45842:SF25">
    <property type="entry name" value="CARBOXYPEPTIDASE N SUBUNIT 2-LIKE"/>
    <property type="match status" value="1"/>
</dbReference>
<name>A0A087XDM4_POEFO</name>
<dbReference type="InterPro" id="IPR001611">
    <property type="entry name" value="Leu-rich_rpt"/>
</dbReference>
<dbReference type="InterPro" id="IPR013783">
    <property type="entry name" value="Ig-like_fold"/>
</dbReference>
<reference evidence="10" key="2">
    <citation type="submission" date="2025-08" db="UniProtKB">
        <authorList>
            <consortium name="Ensembl"/>
        </authorList>
    </citation>
    <scope>IDENTIFICATION</scope>
</reference>
<evidence type="ECO:0000256" key="3">
    <source>
        <dbReference type="ARBA" id="ARBA00022737"/>
    </source>
</evidence>
<dbReference type="FunFam" id="2.60.40.10:FF:001306">
    <property type="entry name" value="Matrix remodeling associated 5"/>
    <property type="match status" value="1"/>
</dbReference>
<evidence type="ECO:0000256" key="5">
    <source>
        <dbReference type="ARBA" id="ARBA00023180"/>
    </source>
</evidence>
<sequence>MGLFFRTKSLCRLAAAWIPLFFSSLLLHSLVHSVPSCPRSCSCPGTKEVHCTFRHLATIPKAFPKTTERLNLGYNSLTEVEGSEFRSLRQLEMLMLHGNDISRVQPGAFYTLRSLQVILKLSYNKLTSVSSGLFEGLVTLVRLHLDHNLINFIEPYSFSGLTSLKLLQLEGNQLNQIHPHTFITVSVLGSFWTSGLKHLHLADNLLEELPPAALKTAPRLELLTIHGNPWNCDCQLHWFVEWSTTHKAGVVKCKKERGSAETCPQCSYPQLLNQTQLLELSVGKLVCERPVLRSPLKQWDNPLWTESEAEPDLPYTRDLEKPLGELTIVLSDSHGNRAFVSCDVRQPGDGSPIAWASNPQSPMEISVNVSLVTILECEIDRETLQNLWQLVAYYYETPAILERGQQRVNTSKVTYQYSQAVNENSPYFTELKGYLEAEPAWLLQPRVTVKLNRQQTTTRKLVMDFTTLITKTINSHERQEDDNDVTSSWALIRRGTTGRVQTAPEGTQVHLECSAVTSDPEVKVEWMLPDLSTVEEATDKVEISERGQLIISNASVSDSGLYHCIVRSKTAVDLMPLRLTVKERSLSPTALNGQNIMLKTGNSLSLPCEVTSAQPSQTLWYLPKNQVLLPTQKTRRAEVLENGTLVVRKMTQEDAGEYSCLASNLYGVDMLSHMVEVTGEKDVEKIKVQTDKEPLILPVETDEGEGSGGGFQETIRPFATQLPKKVGRPNNGLFKRTRMKNLKRKPNKSVKELDPNRWAEILAKAKAKPSVPLPTEQSLEEPSTVTIQAGTVKTSTSSVSTTAENLLYFTTPYYTIPFQGKVKPESHSRNGKMEDVYKVPKIQQNQLLVVGPVILGSTIPSLQHVHHTPKTVQSFTTPPNLLVKQPETKQIDEGRRNFVPDWSNRRRPFQRRRKPPMRKLKPHKNPFYQTSNNPQGTVPLEYSEPLPAEYEVEDNSEKYYEDYDYKSGESLEATDDVISEISPATHLHDSITPSPPDREKNPHLNQQELPNKKTIPTPKLETQILTRTEDVVDLEKSPVEREWLKGQTEGTDSNNESNDKILARVNESENMNASEEQEKFTKGGERHKEKSKPEIVAQSYNSQDEFPLTSRNRQRVTTRPSPDQNLPAQPKTAKPTKKIENHHPQVMEPLHPWLHQNSHERGQTSSSRTTHTDQDRNAVRHGQVNPSRHSRPPKVPPTSRWSTHHHHHQYYPMYPSWSGQRPFPHPRQEQSLKVTTHGLFIGLTPTHRSWPFLHPWSHGSFVTNRPEITAETVKPTPTVSGIDLSNFYHHNHQNHHVDSKTQTRDHLFLSRLRNRYRQELEFVFYLSPGNAIHTFWMIYNHPSLHGSYCTPGNVCMQIYQLFSCFIHLKHEKYNFHFLGRSSQITDFPTICYKLRDLLHAITFANFDLILTALIKALRSVQSGFWGICSPLNSFKWSLVQTRITSKNTLGNFQGQNIIYCLKYFKMATFRFFQAQLDRIAQLGRIATPKPRVGYKPPPPVTPKKDSPSLHRPLTLKQPAATASYFYSHEHLKPAKPSYSSFLELPPTPPGNPTTSPALHVVSLKKSQHIFLDLFCTLYSFGQINPPNPTAAAPFPWLFGVNGMKPRITTLSTASVSVLAEDDVLLPCKASGNPEPNIAWTKVSTGATIPANTKHGSRFEVFKNGTFFIKNVQLQDRGQYLCTAHNRFGSDRMVITLAVQTEAPRIQPPKTPELSIYLGKTVAFDCLASGKPPAQISWILPDRTFVRDPGTIHTVLSPMSLLQNGTLRIHSANFSSKGDYKCIASNAAGADTVTYQLHVAALPPSISEGVQDTVIIQPDRSMYAHCSAKGEPVPALKWILPSGVHVKASQFLGRRVFVFPNGTLFVKNVMPSDGGRYECLASNAVGVAKRTVLLEVKEDSSSLFGQRPPPPPPLYGSAVYLHCPESTGSSRGTLWQLPSKIILEHQYSPERPIKVFRNGTLRILQLTELDGGNYQCIFQRPNGEDMELFQVEVLMTPPRIEHVRTAQTRVTFGENFQVDCVATGLPNPEVSWSLPDGTLVNNGLQSDDSGLRNRRYVMYGNGTLLLQQMGRKDEGDYTCHATNKLGKDERKLSVKLGSNAPQIGLKSQSLVKVKLGESVKLSCQATGEPKPRITWISPHTDVIPPLSDKYRVVDDGTLILKKVTLADEGKYACVARNSAGDDIKNMIVEAELQEPYINGVRGKTTAKLLAVSYQTALLDCRVEGKPEPKVWWLTPYGHSLTPPYLGGRFQVHQNGSLELRGVRKTDAGRYKCFAKNHLGEASLSVEMEVASLAEKPSFASPNIEILPIKQDGGELILECPARGTPIPEISWVLPNGTMLSPGRRLQRITHHFGNGTLWINQPTPSDKGIYRCLARNIAGQAEKRYSLEAGWKPVIRGTTGGMKITYGLSLNLPCTVDSWPQALITWTLPNGVVLDKPQNVGRISFLTNGTLHVRQIAPFDKGTYICRASNSFGSSTLSYPVIVMVFPPRITSTMASITRVIRGTPVMLRCAATGIPKPDISWTLPGRTTLLPHNHYTVQRGVHMTDGGSLVIQNPVLTNSGIYKCNAKNALGTDFKSTYLQVI</sequence>
<dbReference type="SUPFAM" id="SSF52058">
    <property type="entry name" value="L domain-like"/>
    <property type="match status" value="1"/>
</dbReference>
<feature type="signal peptide" evidence="8">
    <location>
        <begin position="1"/>
        <end position="33"/>
    </location>
</feature>
<keyword evidence="4" id="KW-1015">Disulfide bond</keyword>
<dbReference type="InterPro" id="IPR000483">
    <property type="entry name" value="Cys-rich_flank_reg_C"/>
</dbReference>
<feature type="region of interest" description="Disordered" evidence="7">
    <location>
        <begin position="1157"/>
        <end position="1204"/>
    </location>
</feature>
<dbReference type="SMART" id="SM00082">
    <property type="entry name" value="LRRCT"/>
    <property type="match status" value="1"/>
</dbReference>
<keyword evidence="2 8" id="KW-0732">Signal</keyword>
<evidence type="ECO:0000256" key="1">
    <source>
        <dbReference type="ARBA" id="ARBA00022614"/>
    </source>
</evidence>
<feature type="compositionally biased region" description="Polar residues" evidence="7">
    <location>
        <begin position="927"/>
        <end position="936"/>
    </location>
</feature>
<feature type="domain" description="Ig-like" evidence="9">
    <location>
        <begin position="588"/>
        <end position="678"/>
    </location>
</feature>
<proteinExistence type="predicted"/>
<dbReference type="GeneTree" id="ENSGT00940000159942"/>
<dbReference type="Pfam" id="PF13855">
    <property type="entry name" value="LRR_8"/>
    <property type="match status" value="2"/>
</dbReference>
<reference evidence="11" key="1">
    <citation type="submission" date="2013-10" db="EMBL/GenBank/DDBJ databases">
        <authorList>
            <person name="Schartl M."/>
            <person name="Warren W."/>
        </authorList>
    </citation>
    <scope>NUCLEOTIDE SEQUENCE [LARGE SCALE GENOMIC DNA]</scope>
    <source>
        <strain evidence="11">female</strain>
    </source>
</reference>
<evidence type="ECO:0000256" key="8">
    <source>
        <dbReference type="SAM" id="SignalP"/>
    </source>
</evidence>
<dbReference type="Gene3D" id="2.60.40.10">
    <property type="entry name" value="Immunoglobulins"/>
    <property type="match status" value="12"/>
</dbReference>
<evidence type="ECO:0000256" key="6">
    <source>
        <dbReference type="ARBA" id="ARBA00023319"/>
    </source>
</evidence>
<dbReference type="FunFam" id="2.60.40.10:FF:001377">
    <property type="entry name" value="Matrix remodeling associated 5"/>
    <property type="match status" value="1"/>
</dbReference>
<feature type="region of interest" description="Disordered" evidence="7">
    <location>
        <begin position="1491"/>
        <end position="1510"/>
    </location>
</feature>
<feature type="region of interest" description="Disordered" evidence="7">
    <location>
        <begin position="986"/>
        <end position="1022"/>
    </location>
</feature>
<reference evidence="10" key="3">
    <citation type="submission" date="2025-09" db="UniProtKB">
        <authorList>
            <consortium name="Ensembl"/>
        </authorList>
    </citation>
    <scope>IDENTIFICATION</scope>
</reference>
<dbReference type="Ensembl" id="ENSPFOT00000003885.1">
    <property type="protein sequence ID" value="ENSPFOP00000003877.1"/>
    <property type="gene ID" value="ENSPFOG00000003861.1"/>
</dbReference>
<feature type="domain" description="Ig-like" evidence="9">
    <location>
        <begin position="2300"/>
        <end position="2387"/>
    </location>
</feature>
<feature type="domain" description="Ig-like" evidence="9">
    <location>
        <begin position="2392"/>
        <end position="2477"/>
    </location>
</feature>
<keyword evidence="1" id="KW-0433">Leucine-rich repeat</keyword>
<dbReference type="SUPFAM" id="SSF48726">
    <property type="entry name" value="Immunoglobulin"/>
    <property type="match status" value="12"/>
</dbReference>
<dbReference type="Proteomes" id="UP000028760">
    <property type="component" value="Unassembled WGS sequence"/>
</dbReference>
<dbReference type="Pfam" id="PF13927">
    <property type="entry name" value="Ig_3"/>
    <property type="match status" value="4"/>
</dbReference>
<dbReference type="InterPro" id="IPR003598">
    <property type="entry name" value="Ig_sub2"/>
</dbReference>
<feature type="domain" description="Ig-like" evidence="9">
    <location>
        <begin position="2487"/>
        <end position="2580"/>
    </location>
</feature>
<accession>A0A087XDM4</accession>
<dbReference type="InterPro" id="IPR013098">
    <property type="entry name" value="Ig_I-set"/>
</dbReference>
<dbReference type="SMART" id="SM00406">
    <property type="entry name" value="IGv"/>
    <property type="match status" value="5"/>
</dbReference>
<keyword evidence="5" id="KW-0325">Glycoprotein</keyword>
<feature type="compositionally biased region" description="Polar residues" evidence="7">
    <location>
        <begin position="1098"/>
        <end position="1126"/>
    </location>
</feature>
<dbReference type="OMA" id="LMKPPKI"/>
<evidence type="ECO:0000256" key="2">
    <source>
        <dbReference type="ARBA" id="ARBA00022729"/>
    </source>
</evidence>
<feature type="domain" description="Ig-like" evidence="9">
    <location>
        <begin position="2194"/>
        <end position="2289"/>
    </location>
</feature>
<dbReference type="InterPro" id="IPR032675">
    <property type="entry name" value="LRR_dom_sf"/>
</dbReference>
<dbReference type="SMART" id="SM00408">
    <property type="entry name" value="IGc2"/>
    <property type="match status" value="12"/>
</dbReference>